<dbReference type="Proteomes" id="UP001148614">
    <property type="component" value="Unassembled WGS sequence"/>
</dbReference>
<evidence type="ECO:0000313" key="2">
    <source>
        <dbReference type="EMBL" id="KAJ3571836.1"/>
    </source>
</evidence>
<dbReference type="AlphaFoldDB" id="A0A9W8NE08"/>
<feature type="region of interest" description="Disordered" evidence="1">
    <location>
        <begin position="269"/>
        <end position="334"/>
    </location>
</feature>
<comment type="caution">
    <text evidence="2">The sequence shown here is derived from an EMBL/GenBank/DDBJ whole genome shotgun (WGS) entry which is preliminary data.</text>
</comment>
<name>A0A9W8NE08_9PEZI</name>
<organism evidence="2 3">
    <name type="scientific">Xylaria arbuscula</name>
    <dbReference type="NCBI Taxonomy" id="114810"/>
    <lineage>
        <taxon>Eukaryota</taxon>
        <taxon>Fungi</taxon>
        <taxon>Dikarya</taxon>
        <taxon>Ascomycota</taxon>
        <taxon>Pezizomycotina</taxon>
        <taxon>Sordariomycetes</taxon>
        <taxon>Xylariomycetidae</taxon>
        <taxon>Xylariales</taxon>
        <taxon>Xylariaceae</taxon>
        <taxon>Xylaria</taxon>
    </lineage>
</organism>
<evidence type="ECO:0000313" key="3">
    <source>
        <dbReference type="Proteomes" id="UP001148614"/>
    </source>
</evidence>
<feature type="compositionally biased region" description="Polar residues" evidence="1">
    <location>
        <begin position="278"/>
        <end position="290"/>
    </location>
</feature>
<sequence>MSRAASRCELILEPNWLPCRSESIGATRYLKSRYIDSHRDRDWFLALATAMEVYDSLQSRALIMFYIFVRRFMPTGLHYGFDHIAGDEVMQHLLSSVEKFSAGQKTPTYTFAEQKAYDYTMLVLTSLETWMKQGKTWEDALKAAKARHGSNHENQANWRAQGLYSPAGLLAALILVPTNETSLKIIVSRLEIDWMLCPCGELNVTRGYWRGLNTQNIHTVFLPETRATVKSLFLADYTPLFHNFVECRKNIKPYLQPWAQDISLSHGPDLEDLPLPSVETSPLSEISSSQDEVDTELISTTGDDGAEGVSRGLEANMDNDQETTTQKKMSIQEPGPGVELMNAALAIEQKRILDSVGNTEINPFMGEKGASTKRRGDTSDDRATKCLKLATRADVESLPQKQMWKRPLQS</sequence>
<reference evidence="2" key="1">
    <citation type="submission" date="2022-07" db="EMBL/GenBank/DDBJ databases">
        <title>Genome Sequence of Xylaria arbuscula.</title>
        <authorList>
            <person name="Buettner E."/>
        </authorList>
    </citation>
    <scope>NUCLEOTIDE SEQUENCE</scope>
    <source>
        <strain evidence="2">VT107</strain>
    </source>
</reference>
<evidence type="ECO:0000256" key="1">
    <source>
        <dbReference type="SAM" id="MobiDB-lite"/>
    </source>
</evidence>
<dbReference type="EMBL" id="JANPWZ010000812">
    <property type="protein sequence ID" value="KAJ3571836.1"/>
    <property type="molecule type" value="Genomic_DNA"/>
</dbReference>
<protein>
    <submittedName>
        <fullName evidence="2">Uncharacterized protein</fullName>
    </submittedName>
</protein>
<proteinExistence type="predicted"/>
<keyword evidence="3" id="KW-1185">Reference proteome</keyword>
<gene>
    <name evidence="2" type="ORF">NPX13_g5248</name>
</gene>
<feature type="region of interest" description="Disordered" evidence="1">
    <location>
        <begin position="361"/>
        <end position="381"/>
    </location>
</feature>
<accession>A0A9W8NE08</accession>